<proteinExistence type="predicted"/>
<keyword evidence="1" id="KW-0472">Membrane</keyword>
<dbReference type="HOGENOM" id="CLU_150442_0_0_2"/>
<feature type="transmembrane region" description="Helical" evidence="1">
    <location>
        <begin position="20"/>
        <end position="41"/>
    </location>
</feature>
<evidence type="ECO:0000313" key="2">
    <source>
        <dbReference type="EMBL" id="AEH39206.1"/>
    </source>
</evidence>
<dbReference type="KEGG" id="hxa:Halxa_0617"/>
<dbReference type="Proteomes" id="UP000006794">
    <property type="component" value="Plasmid pHALXA01"/>
</dbReference>
<organism evidence="2 3">
    <name type="scientific">Halopiger xanaduensis (strain DSM 18323 / JCM 14033 / SH-6)</name>
    <dbReference type="NCBI Taxonomy" id="797210"/>
    <lineage>
        <taxon>Archaea</taxon>
        <taxon>Methanobacteriati</taxon>
        <taxon>Methanobacteriota</taxon>
        <taxon>Stenosarchaea group</taxon>
        <taxon>Halobacteria</taxon>
        <taxon>Halobacteriales</taxon>
        <taxon>Natrialbaceae</taxon>
        <taxon>Halopiger</taxon>
    </lineage>
</organism>
<geneLocation type="plasmid" evidence="2 3">
    <name>pHALXA01</name>
</geneLocation>
<keyword evidence="1" id="KW-0812">Transmembrane</keyword>
<accession>F8DDV2</accession>
<sequence length="166" mass="18669">MSVQYVVSCEEVLSLFGRPILVSRVLMSYLCAIGATVMTLVHGMGASDDPRRVHFQSPEYLIDRLDAIAKLFDKDRTDLLVEAIRNYIEETTDSETFQELVATKYDDDQLEFETVKQLAGAETAQWLRLLKADLEDKPLDIAAPNDVDIYDGDAMAVDTADEDDDR</sequence>
<reference evidence="3" key="1">
    <citation type="journal article" date="2012" name="Stand. Genomic Sci.">
        <title>Complete genome sequence of Halopiger xanaduensis type strain (SH-6(T)).</title>
        <authorList>
            <person name="Anderson I."/>
            <person name="Tindall B.J."/>
            <person name="Rohde M."/>
            <person name="Lucas S."/>
            <person name="Han J."/>
            <person name="Lapidus A."/>
            <person name="Cheng J.F."/>
            <person name="Goodwin L."/>
            <person name="Pitluck S."/>
            <person name="Peters L."/>
            <person name="Pati A."/>
            <person name="Mikhailova N."/>
            <person name="Pagani I."/>
            <person name="Teshima H."/>
            <person name="Han C."/>
            <person name="Tapia R."/>
            <person name="Land M."/>
            <person name="Woyke T."/>
            <person name="Klenk H.P."/>
            <person name="Kyrpides N."/>
            <person name="Ivanova N."/>
        </authorList>
    </citation>
    <scope>NUCLEOTIDE SEQUENCE [LARGE SCALE GENOMIC DNA]</scope>
    <source>
        <strain evidence="3">DSM 18323 / JCM 14033 / SH-6</strain>
        <plasmid evidence="3">Plasmid pHALXA01</plasmid>
    </source>
</reference>
<dbReference type="EMBL" id="CP002840">
    <property type="protein sequence ID" value="AEH39206.1"/>
    <property type="molecule type" value="Genomic_DNA"/>
</dbReference>
<protein>
    <recommendedName>
        <fullName evidence="4">Ribbon-helix-helix protein CopG domain-containing protein</fullName>
    </recommendedName>
</protein>
<name>F8DDV2_HALXS</name>
<keyword evidence="1" id="KW-1133">Transmembrane helix</keyword>
<dbReference type="AlphaFoldDB" id="F8DDV2"/>
<evidence type="ECO:0000313" key="3">
    <source>
        <dbReference type="Proteomes" id="UP000006794"/>
    </source>
</evidence>
<keyword evidence="3" id="KW-1185">Reference proteome</keyword>
<evidence type="ECO:0008006" key="4">
    <source>
        <dbReference type="Google" id="ProtNLM"/>
    </source>
</evidence>
<keyword evidence="2" id="KW-0614">Plasmid</keyword>
<evidence type="ECO:0000256" key="1">
    <source>
        <dbReference type="SAM" id="Phobius"/>
    </source>
</evidence>
<gene>
    <name evidence="2" type="ordered locus">Halxa_0617</name>
</gene>